<protein>
    <submittedName>
        <fullName evidence="2">Uncharacterized protein</fullName>
    </submittedName>
</protein>
<name>A0A0F7L3A0_9VIRU</name>
<evidence type="ECO:0000256" key="1">
    <source>
        <dbReference type="SAM" id="MobiDB-lite"/>
    </source>
</evidence>
<reference evidence="2" key="2">
    <citation type="submission" date="2015-03" db="EMBL/GenBank/DDBJ databases">
        <authorList>
            <person name="Chow C.-E.T."/>
            <person name="Winget D.M."/>
            <person name="White R.A.III."/>
            <person name="Hallam S.J."/>
            <person name="Suttle C.A."/>
        </authorList>
    </citation>
    <scope>NUCLEOTIDE SEQUENCE</scope>
    <source>
        <strain evidence="2">Anoxic3_1</strain>
    </source>
</reference>
<evidence type="ECO:0000313" key="2">
    <source>
        <dbReference type="EMBL" id="AKH45922.1"/>
    </source>
</evidence>
<feature type="compositionally biased region" description="Polar residues" evidence="1">
    <location>
        <begin position="1"/>
        <end position="12"/>
    </location>
</feature>
<feature type="region of interest" description="Disordered" evidence="1">
    <location>
        <begin position="1"/>
        <end position="31"/>
    </location>
</feature>
<proteinExistence type="predicted"/>
<reference evidence="2" key="1">
    <citation type="journal article" date="2015" name="Front. Microbiol.">
        <title>Combining genomic sequencing methods to explore viral diversity and reveal potential virus-host interactions.</title>
        <authorList>
            <person name="Chow C.E."/>
            <person name="Winget D.M."/>
            <person name="White R.A.III."/>
            <person name="Hallam S.J."/>
            <person name="Suttle C.A."/>
        </authorList>
    </citation>
    <scope>NUCLEOTIDE SEQUENCE</scope>
    <source>
        <strain evidence="2">Anoxic3_1</strain>
    </source>
</reference>
<dbReference type="EMBL" id="KR029577">
    <property type="protein sequence ID" value="AKH45922.1"/>
    <property type="molecule type" value="Genomic_DNA"/>
</dbReference>
<sequence length="51" mass="5389">MEAAQQSPSTDGCSALTHATRKPLTRLSTGWTPKASIQKYGGCPTTETHGK</sequence>
<organism evidence="2">
    <name type="scientific">uncultured marine virus</name>
    <dbReference type="NCBI Taxonomy" id="186617"/>
    <lineage>
        <taxon>Viruses</taxon>
        <taxon>environmental samples</taxon>
    </lineage>
</organism>
<accession>A0A0F7L3A0</accession>